<dbReference type="Gene3D" id="3.10.10.10">
    <property type="entry name" value="HIV Type 1 Reverse Transcriptase, subunit A, domain 1"/>
    <property type="match status" value="1"/>
</dbReference>
<dbReference type="PANTHER" id="PTHR37984:SF5">
    <property type="entry name" value="PROTEIN NYNRIN-LIKE"/>
    <property type="match status" value="1"/>
</dbReference>
<sequence>MSPLDLRSGYFQLAINLKDIKTAFVTKNGTFAFTCMPFGLSVTLPNFQKAIEIILKPVLGRYVSVNVNNISISPQSFTHHLKHIREGFTLLKEAGLTLNQDKYPFTCKKLKYLGWVISKEGIRYEEAKVKAIDDMKPPKKLEK</sequence>
<dbReference type="PANTHER" id="PTHR37984">
    <property type="entry name" value="PROTEIN CBG26694"/>
    <property type="match status" value="1"/>
</dbReference>
<organism evidence="2 3">
    <name type="scientific">Trichonephila clavipes</name>
    <name type="common">Golden silk orbweaver</name>
    <name type="synonym">Nephila clavipes</name>
    <dbReference type="NCBI Taxonomy" id="2585209"/>
    <lineage>
        <taxon>Eukaryota</taxon>
        <taxon>Metazoa</taxon>
        <taxon>Ecdysozoa</taxon>
        <taxon>Arthropoda</taxon>
        <taxon>Chelicerata</taxon>
        <taxon>Arachnida</taxon>
        <taxon>Araneae</taxon>
        <taxon>Araneomorphae</taxon>
        <taxon>Entelegynae</taxon>
        <taxon>Araneoidea</taxon>
        <taxon>Nephilidae</taxon>
        <taxon>Trichonephila</taxon>
    </lineage>
</organism>
<dbReference type="Pfam" id="PF00078">
    <property type="entry name" value="RVT_1"/>
    <property type="match status" value="1"/>
</dbReference>
<reference evidence="2" key="1">
    <citation type="submission" date="2020-08" db="EMBL/GenBank/DDBJ databases">
        <title>Multicomponent nature underlies the extraordinary mechanical properties of spider dragline silk.</title>
        <authorList>
            <person name="Kono N."/>
            <person name="Nakamura H."/>
            <person name="Mori M."/>
            <person name="Yoshida Y."/>
            <person name="Ohtoshi R."/>
            <person name="Malay A.D."/>
            <person name="Moran D.A.P."/>
            <person name="Tomita M."/>
            <person name="Numata K."/>
            <person name="Arakawa K."/>
        </authorList>
    </citation>
    <scope>NUCLEOTIDE SEQUENCE</scope>
</reference>
<name>A0A8X6RY33_TRICX</name>
<feature type="domain" description="Reverse transcriptase" evidence="1">
    <location>
        <begin position="3"/>
        <end position="116"/>
    </location>
</feature>
<dbReference type="GO" id="GO:0071897">
    <property type="term" value="P:DNA biosynthetic process"/>
    <property type="evidence" value="ECO:0007669"/>
    <property type="project" value="UniProtKB-ARBA"/>
</dbReference>
<dbReference type="SUPFAM" id="SSF56672">
    <property type="entry name" value="DNA/RNA polymerases"/>
    <property type="match status" value="1"/>
</dbReference>
<dbReference type="InterPro" id="IPR043502">
    <property type="entry name" value="DNA/RNA_pol_sf"/>
</dbReference>
<dbReference type="Gene3D" id="3.30.70.270">
    <property type="match status" value="1"/>
</dbReference>
<comment type="caution">
    <text evidence="2">The sequence shown here is derived from an EMBL/GenBank/DDBJ whole genome shotgun (WGS) entry which is preliminary data.</text>
</comment>
<dbReference type="EMBL" id="BMAU01021224">
    <property type="protein sequence ID" value="GFY00925.1"/>
    <property type="molecule type" value="Genomic_DNA"/>
</dbReference>
<gene>
    <name evidence="2" type="primary">pol</name>
    <name evidence="2" type="ORF">TNCV_1363311</name>
</gene>
<proteinExistence type="predicted"/>
<accession>A0A8X6RY33</accession>
<dbReference type="CDD" id="cd01647">
    <property type="entry name" value="RT_LTR"/>
    <property type="match status" value="1"/>
</dbReference>
<evidence type="ECO:0000259" key="1">
    <source>
        <dbReference type="Pfam" id="PF00078"/>
    </source>
</evidence>
<keyword evidence="3" id="KW-1185">Reference proteome</keyword>
<dbReference type="AlphaFoldDB" id="A0A8X6RY33"/>
<dbReference type="InterPro" id="IPR050951">
    <property type="entry name" value="Retrovirus_Pol_polyprotein"/>
</dbReference>
<evidence type="ECO:0000313" key="2">
    <source>
        <dbReference type="EMBL" id="GFY00925.1"/>
    </source>
</evidence>
<evidence type="ECO:0000313" key="3">
    <source>
        <dbReference type="Proteomes" id="UP000887159"/>
    </source>
</evidence>
<dbReference type="InterPro" id="IPR043128">
    <property type="entry name" value="Rev_trsase/Diguanyl_cyclase"/>
</dbReference>
<dbReference type="InterPro" id="IPR000477">
    <property type="entry name" value="RT_dom"/>
</dbReference>
<protein>
    <submittedName>
        <fullName evidence="2">Retrovirus-related Pol polyprotein from transposon opus</fullName>
    </submittedName>
</protein>
<dbReference type="Proteomes" id="UP000887159">
    <property type="component" value="Unassembled WGS sequence"/>
</dbReference>